<dbReference type="EMBL" id="FZMO01000079">
    <property type="protein sequence ID" value="SNQ47087.1"/>
    <property type="molecule type" value="Genomic_DNA"/>
</dbReference>
<protein>
    <submittedName>
        <fullName evidence="1">Transcriptional regulator, AlpA family</fullName>
    </submittedName>
</protein>
<dbReference type="Proteomes" id="UP000234331">
    <property type="component" value="Unassembled WGS sequence"/>
</dbReference>
<dbReference type="OrthoDB" id="3400183at2"/>
<accession>A0A2I2KN36</accession>
<gene>
    <name evidence="1" type="ORF">FRACA_170047</name>
</gene>
<organism evidence="1 2">
    <name type="scientific">Frankia canadensis</name>
    <dbReference type="NCBI Taxonomy" id="1836972"/>
    <lineage>
        <taxon>Bacteria</taxon>
        <taxon>Bacillati</taxon>
        <taxon>Actinomycetota</taxon>
        <taxon>Actinomycetes</taxon>
        <taxon>Frankiales</taxon>
        <taxon>Frankiaceae</taxon>
        <taxon>Frankia</taxon>
    </lineage>
</organism>
<evidence type="ECO:0000313" key="2">
    <source>
        <dbReference type="Proteomes" id="UP000234331"/>
    </source>
</evidence>
<evidence type="ECO:0000313" key="1">
    <source>
        <dbReference type="EMBL" id="SNQ47087.1"/>
    </source>
</evidence>
<dbReference type="RefSeq" id="WP_101830992.1">
    <property type="nucleotide sequence ID" value="NZ_FZMO01000079.1"/>
</dbReference>
<proteinExistence type="predicted"/>
<name>A0A2I2KN36_9ACTN</name>
<reference evidence="1 2" key="1">
    <citation type="submission" date="2017-06" db="EMBL/GenBank/DDBJ databases">
        <authorList>
            <person name="Kim H.J."/>
            <person name="Triplett B.A."/>
        </authorList>
    </citation>
    <scope>NUCLEOTIDE SEQUENCE [LARGE SCALE GENOMIC DNA]</scope>
    <source>
        <strain evidence="1">FRACA_ARgP5</strain>
    </source>
</reference>
<sequence>MGLREIEDKLGVSRQRAHQLTEHPSFPAAYDVIKAGRIWLAEDIDTWMRTTGRTAKTP</sequence>
<keyword evidence="2" id="KW-1185">Reference proteome</keyword>
<dbReference type="AlphaFoldDB" id="A0A2I2KN36"/>